<dbReference type="Proteomes" id="UP000261140">
    <property type="component" value="Unassembled WGS sequence"/>
</dbReference>
<keyword evidence="1" id="KW-0472">Membrane</keyword>
<evidence type="ECO:0000313" key="2">
    <source>
        <dbReference type="EMBL" id="RGB68022.1"/>
    </source>
</evidence>
<dbReference type="AlphaFoldDB" id="A0A3E2T0Y9"/>
<organism evidence="2 3">
    <name type="scientific">Faecalibacterium prausnitzii</name>
    <dbReference type="NCBI Taxonomy" id="853"/>
    <lineage>
        <taxon>Bacteria</taxon>
        <taxon>Bacillati</taxon>
        <taxon>Bacillota</taxon>
        <taxon>Clostridia</taxon>
        <taxon>Eubacteriales</taxon>
        <taxon>Oscillospiraceae</taxon>
        <taxon>Faecalibacterium</taxon>
    </lineage>
</organism>
<gene>
    <name evidence="2" type="ORF">DWZ89_12980</name>
</gene>
<dbReference type="RefSeq" id="WP_117506240.1">
    <property type="nucleotide sequence ID" value="NZ_QVEQ01000018.1"/>
</dbReference>
<keyword evidence="1" id="KW-0812">Transmembrane</keyword>
<keyword evidence="1" id="KW-1133">Transmembrane helix</keyword>
<sequence>MKRKITKILDVAIHSINLILINYALSNMMAFFRSSLLYILFFTSEMWVFVQYRKSIEELSDSKALANLLLIICVAIEIGLLYFFGIVSGELIPFEIKW</sequence>
<comment type="caution">
    <text evidence="2">The sequence shown here is derived from an EMBL/GenBank/DDBJ whole genome shotgun (WGS) entry which is preliminary data.</text>
</comment>
<feature type="transmembrane region" description="Helical" evidence="1">
    <location>
        <begin position="64"/>
        <end position="84"/>
    </location>
</feature>
<reference evidence="2 3" key="1">
    <citation type="submission" date="2018-08" db="EMBL/GenBank/DDBJ databases">
        <title>A genome reference for cultivated species of the human gut microbiota.</title>
        <authorList>
            <person name="Zou Y."/>
            <person name="Xue W."/>
            <person name="Luo G."/>
        </authorList>
    </citation>
    <scope>NUCLEOTIDE SEQUENCE [LARGE SCALE GENOMIC DNA]</scope>
    <source>
        <strain evidence="2 3">AF36-11AT</strain>
    </source>
</reference>
<evidence type="ECO:0000313" key="3">
    <source>
        <dbReference type="Proteomes" id="UP000261140"/>
    </source>
</evidence>
<protein>
    <submittedName>
        <fullName evidence="2">Uncharacterized protein</fullName>
    </submittedName>
</protein>
<dbReference type="EMBL" id="QVEQ01000018">
    <property type="protein sequence ID" value="RGB68022.1"/>
    <property type="molecule type" value="Genomic_DNA"/>
</dbReference>
<evidence type="ECO:0000256" key="1">
    <source>
        <dbReference type="SAM" id="Phobius"/>
    </source>
</evidence>
<feature type="transmembrane region" description="Helical" evidence="1">
    <location>
        <begin position="31"/>
        <end position="52"/>
    </location>
</feature>
<name>A0A3E2T0Y9_9FIRM</name>
<proteinExistence type="predicted"/>
<accession>A0A3E2T0Y9</accession>